<dbReference type="Proteomes" id="UP000264120">
    <property type="component" value="Chromosome"/>
</dbReference>
<evidence type="ECO:0000259" key="9">
    <source>
        <dbReference type="Pfam" id="PF00155"/>
    </source>
</evidence>
<dbReference type="PANTHER" id="PTHR46383:SF1">
    <property type="entry name" value="ASPARTATE AMINOTRANSFERASE"/>
    <property type="match status" value="1"/>
</dbReference>
<proteinExistence type="inferred from homology"/>
<evidence type="ECO:0000313" key="11">
    <source>
        <dbReference type="Proteomes" id="UP000264120"/>
    </source>
</evidence>
<dbReference type="AlphaFoldDB" id="A0A347WEB9"/>
<dbReference type="Gene3D" id="3.40.640.10">
    <property type="entry name" value="Type I PLP-dependent aspartate aminotransferase-like (Major domain)"/>
    <property type="match status" value="1"/>
</dbReference>
<dbReference type="GO" id="GO:0030170">
    <property type="term" value="F:pyridoxal phosphate binding"/>
    <property type="evidence" value="ECO:0007669"/>
    <property type="project" value="InterPro"/>
</dbReference>
<comment type="catalytic activity">
    <reaction evidence="8">
        <text>L-aspartate + 2-oxoglutarate = oxaloacetate + L-glutamate</text>
        <dbReference type="Rhea" id="RHEA:21824"/>
        <dbReference type="ChEBI" id="CHEBI:16452"/>
        <dbReference type="ChEBI" id="CHEBI:16810"/>
        <dbReference type="ChEBI" id="CHEBI:29985"/>
        <dbReference type="ChEBI" id="CHEBI:29991"/>
        <dbReference type="EC" id="2.6.1.1"/>
    </reaction>
</comment>
<feature type="domain" description="Aminotransferase class I/classII large" evidence="9">
    <location>
        <begin position="30"/>
        <end position="380"/>
    </location>
</feature>
<evidence type="ECO:0000256" key="1">
    <source>
        <dbReference type="ARBA" id="ARBA00001933"/>
    </source>
</evidence>
<accession>A0A347WEB9</accession>
<evidence type="ECO:0000256" key="8">
    <source>
        <dbReference type="ARBA" id="ARBA00049185"/>
    </source>
</evidence>
<organism evidence="10 11">
    <name type="scientific">Komagataeibacter saccharivorans</name>
    <dbReference type="NCBI Taxonomy" id="265959"/>
    <lineage>
        <taxon>Bacteria</taxon>
        <taxon>Pseudomonadati</taxon>
        <taxon>Pseudomonadota</taxon>
        <taxon>Alphaproteobacteria</taxon>
        <taxon>Acetobacterales</taxon>
        <taxon>Acetobacteraceae</taxon>
        <taxon>Komagataeibacter</taxon>
    </lineage>
</organism>
<comment type="subunit">
    <text evidence="3">Homodimer.</text>
</comment>
<evidence type="ECO:0000256" key="7">
    <source>
        <dbReference type="ARBA" id="ARBA00022898"/>
    </source>
</evidence>
<dbReference type="GO" id="GO:0006520">
    <property type="term" value="P:amino acid metabolic process"/>
    <property type="evidence" value="ECO:0007669"/>
    <property type="project" value="InterPro"/>
</dbReference>
<dbReference type="Gene3D" id="3.90.1150.10">
    <property type="entry name" value="Aspartate Aminotransferase, domain 1"/>
    <property type="match status" value="1"/>
</dbReference>
<dbReference type="KEGG" id="ksc:CD178_02465"/>
<gene>
    <name evidence="10" type="primary">aruH</name>
    <name evidence="10" type="ORF">CD178_02465</name>
</gene>
<dbReference type="Pfam" id="PF00155">
    <property type="entry name" value="Aminotran_1_2"/>
    <property type="match status" value="1"/>
</dbReference>
<dbReference type="PANTHER" id="PTHR46383">
    <property type="entry name" value="ASPARTATE AMINOTRANSFERASE"/>
    <property type="match status" value="1"/>
</dbReference>
<keyword evidence="6 10" id="KW-0808">Transferase</keyword>
<keyword evidence="7" id="KW-0663">Pyridoxal phosphate</keyword>
<dbReference type="PRINTS" id="PR00753">
    <property type="entry name" value="ACCSYNTHASE"/>
</dbReference>
<dbReference type="SUPFAM" id="SSF53383">
    <property type="entry name" value="PLP-dependent transferases"/>
    <property type="match status" value="1"/>
</dbReference>
<keyword evidence="5 10" id="KW-0032">Aminotransferase</keyword>
<protein>
    <recommendedName>
        <fullName evidence="4">aspartate transaminase</fullName>
        <ecNumber evidence="4">2.6.1.1</ecNumber>
    </recommendedName>
</protein>
<comment type="similarity">
    <text evidence="2">Belongs to the class-I pyridoxal-phosphate-dependent aminotransferase family.</text>
</comment>
<evidence type="ECO:0000313" key="10">
    <source>
        <dbReference type="EMBL" id="AXY23212.1"/>
    </source>
</evidence>
<keyword evidence="11" id="KW-1185">Reference proteome</keyword>
<dbReference type="InterPro" id="IPR004839">
    <property type="entry name" value="Aminotransferase_I/II_large"/>
</dbReference>
<dbReference type="FunFam" id="3.40.640.10:FF:000033">
    <property type="entry name" value="Aspartate aminotransferase"/>
    <property type="match status" value="1"/>
</dbReference>
<evidence type="ECO:0000256" key="2">
    <source>
        <dbReference type="ARBA" id="ARBA00007441"/>
    </source>
</evidence>
<sequence>MSRLAKRITESSPKNYGMFSRAMAMAGTRDLIHLELGQPVHDTPAHIKEAVVDALRAGHVHYSDLRGNAELRTALASKLQRENAIDVTPDQVLVTNGLTQASFAALFATINPGDEVILLEPFYPQHIGKIELAGGVVVRAPLDRANDYSINPDMIAPHITPRTRAIILVNPCNPTGRVYSRDELSALADLAIRHDLLVISDEVYEQILFDDASHTSIASLPGMAERTITLFAFTKAYAMDGWRLGYACGPTDLMAGLLTVTSNEVTHVNTFIQYGALAAVTGDKGPLHGMLAEDRRRRDQVVHALNQCPGVTCPLPQGAIYAFPDISGTGRRAQDIADALLEREGVVVEAGSFYGAAGEGHLRVCFGAESADRLTMALERMRHFFNTLAS</sequence>
<dbReference type="GO" id="GO:0004069">
    <property type="term" value="F:L-aspartate:2-oxoglutarate aminotransferase activity"/>
    <property type="evidence" value="ECO:0007669"/>
    <property type="project" value="UniProtKB-EC"/>
</dbReference>
<dbReference type="InterPro" id="IPR015424">
    <property type="entry name" value="PyrdxlP-dep_Trfase"/>
</dbReference>
<dbReference type="InterPro" id="IPR015421">
    <property type="entry name" value="PyrdxlP-dep_Trfase_major"/>
</dbReference>
<evidence type="ECO:0000256" key="5">
    <source>
        <dbReference type="ARBA" id="ARBA00022576"/>
    </source>
</evidence>
<dbReference type="InterPro" id="IPR015422">
    <property type="entry name" value="PyrdxlP-dep_Trfase_small"/>
</dbReference>
<evidence type="ECO:0000256" key="4">
    <source>
        <dbReference type="ARBA" id="ARBA00012753"/>
    </source>
</evidence>
<dbReference type="CDD" id="cd00609">
    <property type="entry name" value="AAT_like"/>
    <property type="match status" value="1"/>
</dbReference>
<dbReference type="EC" id="2.6.1.1" evidence="4"/>
<name>A0A347WEB9_9PROT</name>
<evidence type="ECO:0000256" key="3">
    <source>
        <dbReference type="ARBA" id="ARBA00011738"/>
    </source>
</evidence>
<dbReference type="InterPro" id="IPR050596">
    <property type="entry name" value="AspAT/PAT-like"/>
</dbReference>
<dbReference type="OrthoDB" id="9763453at2"/>
<dbReference type="EMBL" id="CP023036">
    <property type="protein sequence ID" value="AXY23212.1"/>
    <property type="molecule type" value="Genomic_DNA"/>
</dbReference>
<reference evidence="10 11" key="1">
    <citation type="submission" date="2017-08" db="EMBL/GenBank/DDBJ databases">
        <title>Complete genome sequence of Gluconacetobacter saccharivorans CV1 isolated from Fermented Vinegar.</title>
        <authorList>
            <person name="Kim S.-Y."/>
        </authorList>
    </citation>
    <scope>NUCLEOTIDE SEQUENCE [LARGE SCALE GENOMIC DNA]</scope>
    <source>
        <strain evidence="10 11">CV1</strain>
    </source>
</reference>
<keyword evidence="10" id="KW-0670">Pyruvate</keyword>
<comment type="cofactor">
    <cofactor evidence="1">
        <name>pyridoxal 5'-phosphate</name>
        <dbReference type="ChEBI" id="CHEBI:597326"/>
    </cofactor>
</comment>
<evidence type="ECO:0000256" key="6">
    <source>
        <dbReference type="ARBA" id="ARBA00022679"/>
    </source>
</evidence>
<dbReference type="RefSeq" id="WP_118963218.1">
    <property type="nucleotide sequence ID" value="NZ_CP023036.1"/>
</dbReference>